<dbReference type="Gene3D" id="3.30.460.10">
    <property type="entry name" value="Beta Polymerase, domain 2"/>
    <property type="match status" value="1"/>
</dbReference>
<feature type="domain" description="Polymerase nucleotidyl transferase" evidence="1">
    <location>
        <begin position="21"/>
        <end position="102"/>
    </location>
</feature>
<dbReference type="EMBL" id="MFJR01000009">
    <property type="protein sequence ID" value="OGG26422.1"/>
    <property type="molecule type" value="Genomic_DNA"/>
</dbReference>
<dbReference type="InterPro" id="IPR052548">
    <property type="entry name" value="Type_VII_TA_antitoxin"/>
</dbReference>
<name>A0A1F6APJ7_9BACT</name>
<comment type="caution">
    <text evidence="2">The sequence shown here is derived from an EMBL/GenBank/DDBJ whole genome shotgun (WGS) entry which is preliminary data.</text>
</comment>
<dbReference type="InterPro" id="IPR043519">
    <property type="entry name" value="NT_sf"/>
</dbReference>
<evidence type="ECO:0000313" key="3">
    <source>
        <dbReference type="Proteomes" id="UP000176609"/>
    </source>
</evidence>
<protein>
    <recommendedName>
        <fullName evidence="1">Polymerase nucleotidyl transferase domain-containing protein</fullName>
    </recommendedName>
</protein>
<sequence length="108" mass="12712">MRDIQEEAKLLAAKIVNYCRPQKIILFGSVARNEKDNDSDIDFLIVKESEKKRPFRIKEVFEALRGVERNYPLDVIVYTPSELEKRLFLGDYFIKRILTEGKVIYGQE</sequence>
<reference evidence="2 3" key="1">
    <citation type="journal article" date="2016" name="Nat. Commun.">
        <title>Thousands of microbial genomes shed light on interconnected biogeochemical processes in an aquifer system.</title>
        <authorList>
            <person name="Anantharaman K."/>
            <person name="Brown C.T."/>
            <person name="Hug L.A."/>
            <person name="Sharon I."/>
            <person name="Castelle C.J."/>
            <person name="Probst A.J."/>
            <person name="Thomas B.C."/>
            <person name="Singh A."/>
            <person name="Wilkins M.J."/>
            <person name="Karaoz U."/>
            <person name="Brodie E.L."/>
            <person name="Williams K.H."/>
            <person name="Hubbard S.S."/>
            <person name="Banfield J.F."/>
        </authorList>
    </citation>
    <scope>NUCLEOTIDE SEQUENCE [LARGE SCALE GENOMIC DNA]</scope>
</reference>
<dbReference type="PANTHER" id="PTHR33933:SF1">
    <property type="entry name" value="PROTEIN ADENYLYLTRANSFERASE MNTA-RELATED"/>
    <property type="match status" value="1"/>
</dbReference>
<proteinExistence type="predicted"/>
<dbReference type="PANTHER" id="PTHR33933">
    <property type="entry name" value="NUCLEOTIDYLTRANSFERASE"/>
    <property type="match status" value="1"/>
</dbReference>
<evidence type="ECO:0000259" key="1">
    <source>
        <dbReference type="Pfam" id="PF01909"/>
    </source>
</evidence>
<dbReference type="GO" id="GO:0016779">
    <property type="term" value="F:nucleotidyltransferase activity"/>
    <property type="evidence" value="ECO:0007669"/>
    <property type="project" value="InterPro"/>
</dbReference>
<dbReference type="InterPro" id="IPR002934">
    <property type="entry name" value="Polymerase_NTP_transf_dom"/>
</dbReference>
<dbReference type="CDD" id="cd05403">
    <property type="entry name" value="NT_KNTase_like"/>
    <property type="match status" value="1"/>
</dbReference>
<dbReference type="Pfam" id="PF01909">
    <property type="entry name" value="NTP_transf_2"/>
    <property type="match status" value="1"/>
</dbReference>
<dbReference type="AlphaFoldDB" id="A0A1F6APJ7"/>
<dbReference type="SUPFAM" id="SSF81301">
    <property type="entry name" value="Nucleotidyltransferase"/>
    <property type="match status" value="1"/>
</dbReference>
<organism evidence="2 3">
    <name type="scientific">Candidatus Gottesmanbacteria bacterium RIFCSPLOWO2_01_FULL_39_12b</name>
    <dbReference type="NCBI Taxonomy" id="1798388"/>
    <lineage>
        <taxon>Bacteria</taxon>
        <taxon>Candidatus Gottesmaniibacteriota</taxon>
    </lineage>
</organism>
<evidence type="ECO:0000313" key="2">
    <source>
        <dbReference type="EMBL" id="OGG26422.1"/>
    </source>
</evidence>
<accession>A0A1F6APJ7</accession>
<gene>
    <name evidence="2" type="ORF">A2960_06100</name>
</gene>
<dbReference type="Proteomes" id="UP000176609">
    <property type="component" value="Unassembled WGS sequence"/>
</dbReference>